<evidence type="ECO:0000313" key="5">
    <source>
        <dbReference type="EMBL" id="KAF8483411.1"/>
    </source>
</evidence>
<keyword evidence="1 2" id="KW-0238">DNA-binding</keyword>
<dbReference type="PANTHER" id="PTHR48112">
    <property type="entry name" value="HIGH MOBILITY GROUP PROTEIN DSP1"/>
    <property type="match status" value="1"/>
</dbReference>
<dbReference type="InterPro" id="IPR036910">
    <property type="entry name" value="HMG_box_dom_sf"/>
</dbReference>
<reference evidence="5" key="2">
    <citation type="journal article" date="2020" name="Nat. Commun.">
        <title>Large-scale genome sequencing of mycorrhizal fungi provides insights into the early evolution of symbiotic traits.</title>
        <authorList>
            <person name="Miyauchi S."/>
            <person name="Kiss E."/>
            <person name="Kuo A."/>
            <person name="Drula E."/>
            <person name="Kohler A."/>
            <person name="Sanchez-Garcia M."/>
            <person name="Morin E."/>
            <person name="Andreopoulos B."/>
            <person name="Barry K.W."/>
            <person name="Bonito G."/>
            <person name="Buee M."/>
            <person name="Carver A."/>
            <person name="Chen C."/>
            <person name="Cichocki N."/>
            <person name="Clum A."/>
            <person name="Culley D."/>
            <person name="Crous P.W."/>
            <person name="Fauchery L."/>
            <person name="Girlanda M."/>
            <person name="Hayes R.D."/>
            <person name="Keri Z."/>
            <person name="LaButti K."/>
            <person name="Lipzen A."/>
            <person name="Lombard V."/>
            <person name="Magnuson J."/>
            <person name="Maillard F."/>
            <person name="Murat C."/>
            <person name="Nolan M."/>
            <person name="Ohm R.A."/>
            <person name="Pangilinan J."/>
            <person name="Pereira M.F."/>
            <person name="Perotto S."/>
            <person name="Peter M."/>
            <person name="Pfister S."/>
            <person name="Riley R."/>
            <person name="Sitrit Y."/>
            <person name="Stielow J.B."/>
            <person name="Szollosi G."/>
            <person name="Zifcakova L."/>
            <person name="Stursova M."/>
            <person name="Spatafora J.W."/>
            <person name="Tedersoo L."/>
            <person name="Vaario L.M."/>
            <person name="Yamada A."/>
            <person name="Yan M."/>
            <person name="Wang P."/>
            <person name="Xu J."/>
            <person name="Bruns T."/>
            <person name="Baldrian P."/>
            <person name="Vilgalys R."/>
            <person name="Dunand C."/>
            <person name="Henrissat B."/>
            <person name="Grigoriev I.V."/>
            <person name="Hibbett D."/>
            <person name="Nagy L.G."/>
            <person name="Martin F.M."/>
        </authorList>
    </citation>
    <scope>NUCLEOTIDE SEQUENCE</scope>
    <source>
        <strain evidence="5">Prilba</strain>
    </source>
</reference>
<proteinExistence type="predicted"/>
<dbReference type="GO" id="GO:0005634">
    <property type="term" value="C:nucleus"/>
    <property type="evidence" value="ECO:0007669"/>
    <property type="project" value="UniProtKB-UniRule"/>
</dbReference>
<dbReference type="SUPFAM" id="SSF47095">
    <property type="entry name" value="HMG-box"/>
    <property type="match status" value="2"/>
</dbReference>
<feature type="DNA-binding region" description="HMG box" evidence="2">
    <location>
        <begin position="101"/>
        <end position="169"/>
    </location>
</feature>
<feature type="region of interest" description="Disordered" evidence="3">
    <location>
        <begin position="56"/>
        <end position="102"/>
    </location>
</feature>
<dbReference type="AlphaFoldDB" id="A0A9P5TBV0"/>
<dbReference type="PROSITE" id="PS50118">
    <property type="entry name" value="HMG_BOX_2"/>
    <property type="match status" value="2"/>
</dbReference>
<accession>A0A9P5TBV0</accession>
<name>A0A9P5TBV0_9AGAM</name>
<protein>
    <recommendedName>
        <fullName evidence="4">HMG box domain-containing protein</fullName>
    </recommendedName>
</protein>
<dbReference type="Proteomes" id="UP000759537">
    <property type="component" value="Unassembled WGS sequence"/>
</dbReference>
<reference evidence="5" key="1">
    <citation type="submission" date="2019-10" db="EMBL/GenBank/DDBJ databases">
        <authorList>
            <consortium name="DOE Joint Genome Institute"/>
            <person name="Kuo A."/>
            <person name="Miyauchi S."/>
            <person name="Kiss E."/>
            <person name="Drula E."/>
            <person name="Kohler A."/>
            <person name="Sanchez-Garcia M."/>
            <person name="Andreopoulos B."/>
            <person name="Barry K.W."/>
            <person name="Bonito G."/>
            <person name="Buee M."/>
            <person name="Carver A."/>
            <person name="Chen C."/>
            <person name="Cichocki N."/>
            <person name="Clum A."/>
            <person name="Culley D."/>
            <person name="Crous P.W."/>
            <person name="Fauchery L."/>
            <person name="Girlanda M."/>
            <person name="Hayes R."/>
            <person name="Keri Z."/>
            <person name="LaButti K."/>
            <person name="Lipzen A."/>
            <person name="Lombard V."/>
            <person name="Magnuson J."/>
            <person name="Maillard F."/>
            <person name="Morin E."/>
            <person name="Murat C."/>
            <person name="Nolan M."/>
            <person name="Ohm R."/>
            <person name="Pangilinan J."/>
            <person name="Pereira M."/>
            <person name="Perotto S."/>
            <person name="Peter M."/>
            <person name="Riley R."/>
            <person name="Sitrit Y."/>
            <person name="Stielow B."/>
            <person name="Szollosi G."/>
            <person name="Zifcakova L."/>
            <person name="Stursova M."/>
            <person name="Spatafora J.W."/>
            <person name="Tedersoo L."/>
            <person name="Vaario L.-M."/>
            <person name="Yamada A."/>
            <person name="Yan M."/>
            <person name="Wang P."/>
            <person name="Xu J."/>
            <person name="Bruns T."/>
            <person name="Baldrian P."/>
            <person name="Vilgalys R."/>
            <person name="Henrissat B."/>
            <person name="Grigoriev I.V."/>
            <person name="Hibbett D."/>
            <person name="Nagy L.G."/>
            <person name="Martin F.M."/>
        </authorList>
    </citation>
    <scope>NUCLEOTIDE SEQUENCE</scope>
    <source>
        <strain evidence="5">Prilba</strain>
    </source>
</reference>
<keyword evidence="6" id="KW-1185">Reference proteome</keyword>
<dbReference type="OrthoDB" id="1919336at2759"/>
<dbReference type="CDD" id="cd00084">
    <property type="entry name" value="HMG-box_SF"/>
    <property type="match status" value="1"/>
</dbReference>
<evidence type="ECO:0000256" key="2">
    <source>
        <dbReference type="PROSITE-ProRule" id="PRU00267"/>
    </source>
</evidence>
<organism evidence="5 6">
    <name type="scientific">Russula ochroleuca</name>
    <dbReference type="NCBI Taxonomy" id="152965"/>
    <lineage>
        <taxon>Eukaryota</taxon>
        <taxon>Fungi</taxon>
        <taxon>Dikarya</taxon>
        <taxon>Basidiomycota</taxon>
        <taxon>Agaricomycotina</taxon>
        <taxon>Agaricomycetes</taxon>
        <taxon>Russulales</taxon>
        <taxon>Russulaceae</taxon>
        <taxon>Russula</taxon>
    </lineage>
</organism>
<sequence>MIVPIPTMLSFTLRRVLSHPGVFSTVQMLPTRVIPSNQSLVQRNFVTTVNDQKFQNLDSTANSEPEPKSKSKSTRRNTGSSTKTAGSDKTKVKIRDEDKPPKQPVNAYVLWISDWIRSQPKIENLEVAQDTVKKGAQIWHTVPEHEKQRYQEKCDALRVEYYRRIEEWREKVDPSVLRELNRRRVAKGQKPIRGGSEDDSRPLTGYLRYYMHVRDEYPRTEEDYPAYFKALSTRVSSQWKAMSDAEKAKYTDPARADFAAWREKHGAESQAKA</sequence>
<dbReference type="GO" id="GO:0003677">
    <property type="term" value="F:DNA binding"/>
    <property type="evidence" value="ECO:0007669"/>
    <property type="project" value="UniProtKB-UniRule"/>
</dbReference>
<feature type="compositionally biased region" description="Polar residues" evidence="3">
    <location>
        <begin position="76"/>
        <end position="85"/>
    </location>
</feature>
<evidence type="ECO:0000256" key="1">
    <source>
        <dbReference type="ARBA" id="ARBA00023125"/>
    </source>
</evidence>
<comment type="caution">
    <text evidence="5">The sequence shown here is derived from an EMBL/GenBank/DDBJ whole genome shotgun (WGS) entry which is preliminary data.</text>
</comment>
<gene>
    <name evidence="5" type="ORF">DFH94DRAFT_721614</name>
</gene>
<feature type="domain" description="HMG box" evidence="4">
    <location>
        <begin position="199"/>
        <end position="269"/>
    </location>
</feature>
<dbReference type="InterPro" id="IPR009071">
    <property type="entry name" value="HMG_box_dom"/>
</dbReference>
<evidence type="ECO:0000313" key="6">
    <source>
        <dbReference type="Proteomes" id="UP000759537"/>
    </source>
</evidence>
<dbReference type="Pfam" id="PF00505">
    <property type="entry name" value="HMG_box"/>
    <property type="match status" value="2"/>
</dbReference>
<feature type="DNA-binding region" description="HMG box" evidence="2">
    <location>
        <begin position="199"/>
        <end position="269"/>
    </location>
</feature>
<dbReference type="InterPro" id="IPR050342">
    <property type="entry name" value="HMGB"/>
</dbReference>
<dbReference type="SMART" id="SM00398">
    <property type="entry name" value="HMG"/>
    <property type="match status" value="2"/>
</dbReference>
<evidence type="ECO:0000256" key="3">
    <source>
        <dbReference type="SAM" id="MobiDB-lite"/>
    </source>
</evidence>
<feature type="compositionally biased region" description="Basic and acidic residues" evidence="3">
    <location>
        <begin position="86"/>
        <end position="101"/>
    </location>
</feature>
<keyword evidence="2" id="KW-0539">Nucleus</keyword>
<evidence type="ECO:0000259" key="4">
    <source>
        <dbReference type="PROSITE" id="PS50118"/>
    </source>
</evidence>
<dbReference type="EMBL" id="WHVB01000004">
    <property type="protein sequence ID" value="KAF8483411.1"/>
    <property type="molecule type" value="Genomic_DNA"/>
</dbReference>
<dbReference type="Gene3D" id="1.10.30.10">
    <property type="entry name" value="High mobility group box domain"/>
    <property type="match status" value="2"/>
</dbReference>
<feature type="domain" description="HMG box" evidence="4">
    <location>
        <begin position="101"/>
        <end position="169"/>
    </location>
</feature>